<evidence type="ECO:0000259" key="5">
    <source>
        <dbReference type="Pfam" id="PF09811"/>
    </source>
</evidence>
<reference evidence="7" key="2">
    <citation type="submission" date="2025-08" db="UniProtKB">
        <authorList>
            <consortium name="RefSeq"/>
        </authorList>
    </citation>
    <scope>IDENTIFICATION</scope>
    <source>
        <tissue evidence="7">Blood</tissue>
    </source>
</reference>
<evidence type="ECO:0000256" key="2">
    <source>
        <dbReference type="ARBA" id="ARBA00004496"/>
    </source>
</evidence>
<dbReference type="CTD" id="406416"/>
<dbReference type="OrthoDB" id="20086at2759"/>
<dbReference type="RefSeq" id="XP_017308829.1">
    <property type="nucleotide sequence ID" value="XM_017453340.3"/>
</dbReference>
<dbReference type="InterPro" id="IPR038881">
    <property type="entry name" value="Yae1-like"/>
</dbReference>
<sequence>MMFLMRTWMNSAFQTKNGGAVWKSELRDGTGMDNVVFYQDGFRDGIDAGKEASLQQGFNLGYREGAVKMKAIGQFKGIVSALRSWCQSQPSISSEPITQLLQKVEKHEEGIFEAMRKAQELPSSSVSELVGEMDDLGVDQSDRGGSDCCRNDEGSECCRKGQSDRCGCDEDISESSAGTHTESLFVKDESLEQLLHRCMELVTEMGLPEELRLHIQQLRSTCI</sequence>
<name>A0A2D0PS24_ICTPU</name>
<dbReference type="GeneID" id="108256447"/>
<dbReference type="PANTHER" id="PTHR18829">
    <property type="entry name" value="PROTEIN YAE1 HOMOLOG"/>
    <property type="match status" value="1"/>
</dbReference>
<organism evidence="6 7">
    <name type="scientific">Ictalurus punctatus</name>
    <name type="common">Channel catfish</name>
    <name type="synonym">Silurus punctatus</name>
    <dbReference type="NCBI Taxonomy" id="7998"/>
    <lineage>
        <taxon>Eukaryota</taxon>
        <taxon>Metazoa</taxon>
        <taxon>Chordata</taxon>
        <taxon>Craniata</taxon>
        <taxon>Vertebrata</taxon>
        <taxon>Euteleostomi</taxon>
        <taxon>Actinopterygii</taxon>
        <taxon>Neopterygii</taxon>
        <taxon>Teleostei</taxon>
        <taxon>Ostariophysi</taxon>
        <taxon>Siluriformes</taxon>
        <taxon>Ictaluridae</taxon>
        <taxon>Ictalurus</taxon>
    </lineage>
</organism>
<dbReference type="GO" id="GO:0005737">
    <property type="term" value="C:cytoplasm"/>
    <property type="evidence" value="ECO:0007669"/>
    <property type="project" value="UniProtKB-SubCell"/>
</dbReference>
<protein>
    <submittedName>
        <fullName evidence="7">OTU deubiquitinase with linear linkage specificity a isoform X1</fullName>
    </submittedName>
</protein>
<evidence type="ECO:0000256" key="1">
    <source>
        <dbReference type="ARBA" id="ARBA00004123"/>
    </source>
</evidence>
<evidence type="ECO:0000313" key="6">
    <source>
        <dbReference type="Proteomes" id="UP000221080"/>
    </source>
</evidence>
<feature type="domain" description="Essential protein Yae1 N-terminal" evidence="5">
    <location>
        <begin position="41"/>
        <end position="79"/>
    </location>
</feature>
<dbReference type="InterPro" id="IPR019191">
    <property type="entry name" value="Essential_protein_Yae1_N"/>
</dbReference>
<gene>
    <name evidence="7" type="primary">otulina</name>
</gene>
<evidence type="ECO:0000313" key="7">
    <source>
        <dbReference type="RefSeq" id="XP_017308829.1"/>
    </source>
</evidence>
<reference evidence="6" key="1">
    <citation type="journal article" date="2016" name="Nat. Commun.">
        <title>The channel catfish genome sequence provides insights into the evolution of scale formation in teleosts.</title>
        <authorList>
            <person name="Liu Z."/>
            <person name="Liu S."/>
            <person name="Yao J."/>
            <person name="Bao L."/>
            <person name="Zhang J."/>
            <person name="Li Y."/>
            <person name="Jiang C."/>
            <person name="Sun L."/>
            <person name="Wang R."/>
            <person name="Zhang Y."/>
            <person name="Zhou T."/>
            <person name="Zeng Q."/>
            <person name="Fu Q."/>
            <person name="Gao S."/>
            <person name="Li N."/>
            <person name="Koren S."/>
            <person name="Jiang Y."/>
            <person name="Zimin A."/>
            <person name="Xu P."/>
            <person name="Phillippy A.M."/>
            <person name="Geng X."/>
            <person name="Song L."/>
            <person name="Sun F."/>
            <person name="Li C."/>
            <person name="Wang X."/>
            <person name="Chen A."/>
            <person name="Jin Y."/>
            <person name="Yuan Z."/>
            <person name="Yang Y."/>
            <person name="Tan S."/>
            <person name="Peatman E."/>
            <person name="Lu J."/>
            <person name="Qin Z."/>
            <person name="Dunham R."/>
            <person name="Li Z."/>
            <person name="Sonstegard T."/>
            <person name="Feng J."/>
            <person name="Danzmann R.G."/>
            <person name="Schroeder S."/>
            <person name="Scheffler B."/>
            <person name="Duke M.V."/>
            <person name="Ballard L."/>
            <person name="Kucuktas H."/>
            <person name="Kaltenboeck L."/>
            <person name="Liu H."/>
            <person name="Armbruster J."/>
            <person name="Xie Y."/>
            <person name="Kirby M.L."/>
            <person name="Tian Y."/>
            <person name="Flanagan M.E."/>
            <person name="Mu W."/>
            <person name="Waldbieser G.C."/>
        </authorList>
    </citation>
    <scope>NUCLEOTIDE SEQUENCE [LARGE SCALE GENOMIC DNA]</scope>
    <source>
        <strain evidence="6">SDA103</strain>
    </source>
</reference>
<dbReference type="Proteomes" id="UP000221080">
    <property type="component" value="Chromosome 23"/>
</dbReference>
<evidence type="ECO:0000256" key="3">
    <source>
        <dbReference type="ARBA" id="ARBA00022490"/>
    </source>
</evidence>
<dbReference type="PANTHER" id="PTHR18829:SF0">
    <property type="entry name" value="PROTEIN YAE1 HOMOLOG"/>
    <property type="match status" value="1"/>
</dbReference>
<dbReference type="Pfam" id="PF09811">
    <property type="entry name" value="Yae1_N"/>
    <property type="match status" value="1"/>
</dbReference>
<keyword evidence="6" id="KW-1185">Reference proteome</keyword>
<keyword evidence="3" id="KW-0963">Cytoplasm</keyword>
<accession>A0A2D0PS24</accession>
<keyword evidence="4" id="KW-0539">Nucleus</keyword>
<evidence type="ECO:0000256" key="4">
    <source>
        <dbReference type="ARBA" id="ARBA00023242"/>
    </source>
</evidence>
<comment type="subcellular location">
    <subcellularLocation>
        <location evidence="2">Cytoplasm</location>
    </subcellularLocation>
    <subcellularLocation>
        <location evidence="1">Nucleus</location>
    </subcellularLocation>
</comment>
<proteinExistence type="predicted"/>
<dbReference type="KEGG" id="ipu:108256447"/>
<dbReference type="AlphaFoldDB" id="A0A2D0PS24"/>
<dbReference type="GO" id="GO:0005634">
    <property type="term" value="C:nucleus"/>
    <property type="evidence" value="ECO:0007669"/>
    <property type="project" value="UniProtKB-SubCell"/>
</dbReference>